<sequence>MSSLPNRNVQGSAESLPHNICPQKQLIELECIMLWERKYAILLAKARQARDFRAFSSSSSAKPPQHYLSRASKYRSEIDNLYRVYFCDWAPADTTLPPPQSSGLSSSQLAELTSKLMAIHPLPLTADETRRVTRDLEKSERRLMAKHVELVGLDANALREQSIDPETFLRKYNIWVKRCEVLDDIRKVKHDISFDKATLSGKPLSSCS</sequence>
<reference evidence="1 2" key="1">
    <citation type="submission" date="2014-04" db="EMBL/GenBank/DDBJ databases">
        <authorList>
            <consortium name="DOE Joint Genome Institute"/>
            <person name="Kuo A."/>
            <person name="Tarkka M."/>
            <person name="Buscot F."/>
            <person name="Kohler A."/>
            <person name="Nagy L.G."/>
            <person name="Floudas D."/>
            <person name="Copeland A."/>
            <person name="Barry K.W."/>
            <person name="Cichocki N."/>
            <person name="Veneault-Fourrey C."/>
            <person name="LaButti K."/>
            <person name="Lindquist E.A."/>
            <person name="Lipzen A."/>
            <person name="Lundell T."/>
            <person name="Morin E."/>
            <person name="Murat C."/>
            <person name="Sun H."/>
            <person name="Tunlid A."/>
            <person name="Henrissat B."/>
            <person name="Grigoriev I.V."/>
            <person name="Hibbett D.S."/>
            <person name="Martin F."/>
            <person name="Nordberg H.P."/>
            <person name="Cantor M.N."/>
            <person name="Hua S.X."/>
        </authorList>
    </citation>
    <scope>NUCLEOTIDE SEQUENCE [LARGE SCALE GENOMIC DNA]</scope>
    <source>
        <strain evidence="1 2">F 1598</strain>
    </source>
</reference>
<accession>A0A0C3B834</accession>
<evidence type="ECO:0000313" key="2">
    <source>
        <dbReference type="Proteomes" id="UP000054166"/>
    </source>
</evidence>
<dbReference type="InParanoid" id="A0A0C3B834"/>
<gene>
    <name evidence="1" type="ORF">PILCRDRAFT_820326</name>
</gene>
<organism evidence="1 2">
    <name type="scientific">Piloderma croceum (strain F 1598)</name>
    <dbReference type="NCBI Taxonomy" id="765440"/>
    <lineage>
        <taxon>Eukaryota</taxon>
        <taxon>Fungi</taxon>
        <taxon>Dikarya</taxon>
        <taxon>Basidiomycota</taxon>
        <taxon>Agaricomycotina</taxon>
        <taxon>Agaricomycetes</taxon>
        <taxon>Agaricomycetidae</taxon>
        <taxon>Atheliales</taxon>
        <taxon>Atheliaceae</taxon>
        <taxon>Piloderma</taxon>
    </lineage>
</organism>
<keyword evidence="2" id="KW-1185">Reference proteome</keyword>
<dbReference type="AlphaFoldDB" id="A0A0C3B834"/>
<dbReference type="EMBL" id="KN832994">
    <property type="protein sequence ID" value="KIM82468.1"/>
    <property type="molecule type" value="Genomic_DNA"/>
</dbReference>
<protein>
    <submittedName>
        <fullName evidence="1">Uncharacterized protein</fullName>
    </submittedName>
</protein>
<name>A0A0C3B834_PILCF</name>
<proteinExistence type="predicted"/>
<dbReference type="Proteomes" id="UP000054166">
    <property type="component" value="Unassembled WGS sequence"/>
</dbReference>
<reference evidence="2" key="2">
    <citation type="submission" date="2015-01" db="EMBL/GenBank/DDBJ databases">
        <title>Evolutionary Origins and Diversification of the Mycorrhizal Mutualists.</title>
        <authorList>
            <consortium name="DOE Joint Genome Institute"/>
            <consortium name="Mycorrhizal Genomics Consortium"/>
            <person name="Kohler A."/>
            <person name="Kuo A."/>
            <person name="Nagy L.G."/>
            <person name="Floudas D."/>
            <person name="Copeland A."/>
            <person name="Barry K.W."/>
            <person name="Cichocki N."/>
            <person name="Veneault-Fourrey C."/>
            <person name="LaButti K."/>
            <person name="Lindquist E.A."/>
            <person name="Lipzen A."/>
            <person name="Lundell T."/>
            <person name="Morin E."/>
            <person name="Murat C."/>
            <person name="Riley R."/>
            <person name="Ohm R."/>
            <person name="Sun H."/>
            <person name="Tunlid A."/>
            <person name="Henrissat B."/>
            <person name="Grigoriev I.V."/>
            <person name="Hibbett D.S."/>
            <person name="Martin F."/>
        </authorList>
    </citation>
    <scope>NUCLEOTIDE SEQUENCE [LARGE SCALE GENOMIC DNA]</scope>
    <source>
        <strain evidence="2">F 1598</strain>
    </source>
</reference>
<dbReference type="HOGENOM" id="CLU_1321340_0_0_1"/>
<evidence type="ECO:0000313" key="1">
    <source>
        <dbReference type="EMBL" id="KIM82468.1"/>
    </source>
</evidence>